<organism evidence="7 8">
    <name type="scientific">Gracilibacillus thailandensis</name>
    <dbReference type="NCBI Taxonomy" id="563735"/>
    <lineage>
        <taxon>Bacteria</taxon>
        <taxon>Bacillati</taxon>
        <taxon>Bacillota</taxon>
        <taxon>Bacilli</taxon>
        <taxon>Bacillales</taxon>
        <taxon>Bacillaceae</taxon>
        <taxon>Gracilibacillus</taxon>
    </lineage>
</organism>
<keyword evidence="8" id="KW-1185">Reference proteome</keyword>
<dbReference type="InterPro" id="IPR004659">
    <property type="entry name" value="RNase_E/G"/>
</dbReference>
<sequence length="482" mass="55801">MKKLHFYTGSSEKIGMLFEEKQCIDIFIDRQSTNARLGSIYKGKVRNVDESIDAAFIDIGEKKVGFLPKSEVPFLGVNEKLSSYLTDGASIIVQVIKEAYQEKGPRLTANITLTGQRIIYLPYGNYVASSKKISQTVSEKWKNYLKEQLSMNEGVILRTDIANAETEQVLTELNNSRHLWRKLDSDASQNKAPYFLFQYPMIPDQMINRYQNESFQDITFDERQTLQKAKTAFPNLADRMRIRKEANQIAGQDVSSWLTEAIQPVVHKQDGITLTVEQTEALTVIDIDSSKFTSRHNKQDTLYRINHRSVKYCIEEIRKRNISGIILIDFLKMAKKEEAIILQQMKQALREDPVRTEVLGFTKLGLLEMTRKRERTGLLELMTNRELNKKPVLSMETIGYRLERELLEWNRNTECLLLIIHPDLYAFWKEELTGEGLSNIQLEVYFYTDENIPDYQVIRSGSKELINLYIADNPEIVIDKLL</sequence>
<reference evidence="7 8" key="1">
    <citation type="submission" date="2019-10" db="EMBL/GenBank/DDBJ databases">
        <title>Gracilibacillus salitolerans sp. nov., a moderate halophile isolated from a saline soil in northwest China.</title>
        <authorList>
            <person name="Gan L."/>
        </authorList>
    </citation>
    <scope>NUCLEOTIDE SEQUENCE [LARGE SCALE GENOMIC DNA]</scope>
    <source>
        <strain evidence="7 8">TP2-8</strain>
    </source>
</reference>
<dbReference type="GO" id="GO:0004540">
    <property type="term" value="F:RNA nuclease activity"/>
    <property type="evidence" value="ECO:0007669"/>
    <property type="project" value="InterPro"/>
</dbReference>
<dbReference type="Pfam" id="PF10150">
    <property type="entry name" value="RNase_E_G"/>
    <property type="match status" value="1"/>
</dbReference>
<comment type="cofactor">
    <cofactor evidence="1">
        <name>Mg(2+)</name>
        <dbReference type="ChEBI" id="CHEBI:18420"/>
    </cofactor>
</comment>
<dbReference type="SMART" id="SM00316">
    <property type="entry name" value="S1"/>
    <property type="match status" value="1"/>
</dbReference>
<evidence type="ECO:0000256" key="5">
    <source>
        <dbReference type="ARBA" id="ARBA00022884"/>
    </source>
</evidence>
<dbReference type="Pfam" id="PF00575">
    <property type="entry name" value="S1"/>
    <property type="match status" value="1"/>
</dbReference>
<accession>A0A6N7R682</accession>
<keyword evidence="3" id="KW-0378">Hydrolase</keyword>
<comment type="caution">
    <text evidence="7">The sequence shown here is derived from an EMBL/GenBank/DDBJ whole genome shotgun (WGS) entry which is preliminary data.</text>
</comment>
<dbReference type="GO" id="GO:0006364">
    <property type="term" value="P:rRNA processing"/>
    <property type="evidence" value="ECO:0007669"/>
    <property type="project" value="TreeGrafter"/>
</dbReference>
<evidence type="ECO:0000313" key="8">
    <source>
        <dbReference type="Proteomes" id="UP000435187"/>
    </source>
</evidence>
<evidence type="ECO:0000313" key="7">
    <source>
        <dbReference type="EMBL" id="MRI68762.1"/>
    </source>
</evidence>
<dbReference type="Gene3D" id="2.40.50.140">
    <property type="entry name" value="Nucleic acid-binding proteins"/>
    <property type="match status" value="1"/>
</dbReference>
<dbReference type="GO" id="GO:0046872">
    <property type="term" value="F:metal ion binding"/>
    <property type="evidence" value="ECO:0007669"/>
    <property type="project" value="UniProtKB-KW"/>
</dbReference>
<dbReference type="EMBL" id="WJEE01000097">
    <property type="protein sequence ID" value="MRI68762.1"/>
    <property type="molecule type" value="Genomic_DNA"/>
</dbReference>
<dbReference type="GO" id="GO:0016787">
    <property type="term" value="F:hydrolase activity"/>
    <property type="evidence" value="ECO:0007669"/>
    <property type="project" value="UniProtKB-KW"/>
</dbReference>
<evidence type="ECO:0000259" key="6">
    <source>
        <dbReference type="PROSITE" id="PS50126"/>
    </source>
</evidence>
<dbReference type="AlphaFoldDB" id="A0A6N7R682"/>
<evidence type="ECO:0000256" key="3">
    <source>
        <dbReference type="ARBA" id="ARBA00022801"/>
    </source>
</evidence>
<dbReference type="GO" id="GO:0005737">
    <property type="term" value="C:cytoplasm"/>
    <property type="evidence" value="ECO:0007669"/>
    <property type="project" value="TreeGrafter"/>
</dbReference>
<dbReference type="InterPro" id="IPR019307">
    <property type="entry name" value="RNA-bd_AU-1/RNase_E/G"/>
</dbReference>
<dbReference type="PANTHER" id="PTHR30001:SF0">
    <property type="entry name" value="RIBONUCLEASE G"/>
    <property type="match status" value="1"/>
</dbReference>
<name>A0A6N7R682_9BACI</name>
<dbReference type="PANTHER" id="PTHR30001">
    <property type="entry name" value="RIBONUCLEASE"/>
    <property type="match status" value="1"/>
</dbReference>
<evidence type="ECO:0000256" key="2">
    <source>
        <dbReference type="ARBA" id="ARBA00022723"/>
    </source>
</evidence>
<proteinExistence type="predicted"/>
<protein>
    <submittedName>
        <fullName evidence="7">S1 RNA-binding domain-containing protein</fullName>
    </submittedName>
</protein>
<evidence type="ECO:0000256" key="4">
    <source>
        <dbReference type="ARBA" id="ARBA00022842"/>
    </source>
</evidence>
<keyword evidence="5" id="KW-0694">RNA-binding</keyword>
<keyword evidence="4" id="KW-0460">Magnesium</keyword>
<dbReference type="Proteomes" id="UP000435187">
    <property type="component" value="Unassembled WGS sequence"/>
</dbReference>
<feature type="domain" description="S1 motif" evidence="6">
    <location>
        <begin position="38"/>
        <end position="116"/>
    </location>
</feature>
<dbReference type="InterPro" id="IPR012340">
    <property type="entry name" value="NA-bd_OB-fold"/>
</dbReference>
<dbReference type="InterPro" id="IPR003029">
    <property type="entry name" value="S1_domain"/>
</dbReference>
<dbReference type="PROSITE" id="PS50126">
    <property type="entry name" value="S1"/>
    <property type="match status" value="1"/>
</dbReference>
<dbReference type="SUPFAM" id="SSF50249">
    <property type="entry name" value="Nucleic acid-binding proteins"/>
    <property type="match status" value="1"/>
</dbReference>
<keyword evidence="2" id="KW-0479">Metal-binding</keyword>
<dbReference type="GO" id="GO:0003723">
    <property type="term" value="F:RNA binding"/>
    <property type="evidence" value="ECO:0007669"/>
    <property type="project" value="UniProtKB-KW"/>
</dbReference>
<evidence type="ECO:0000256" key="1">
    <source>
        <dbReference type="ARBA" id="ARBA00001946"/>
    </source>
</evidence>
<gene>
    <name evidence="7" type="ORF">GH885_20890</name>
</gene>
<dbReference type="RefSeq" id="WP_153837197.1">
    <property type="nucleotide sequence ID" value="NZ_JBHUMW010000045.1"/>
</dbReference>
<dbReference type="CDD" id="cd04453">
    <property type="entry name" value="S1_RNase_E"/>
    <property type="match status" value="1"/>
</dbReference>